<comment type="caution">
    <text evidence="2">The sequence shown here is derived from an EMBL/GenBank/DDBJ whole genome shotgun (WGS) entry which is preliminary data.</text>
</comment>
<dbReference type="Pfam" id="PF10026">
    <property type="entry name" value="DUF2268"/>
    <property type="match status" value="1"/>
</dbReference>
<organism evidence="2 3">
    <name type="scientific">Paenibacillus xylanivorans</name>
    <dbReference type="NCBI Taxonomy" id="1705561"/>
    <lineage>
        <taxon>Bacteria</taxon>
        <taxon>Bacillati</taxon>
        <taxon>Bacillota</taxon>
        <taxon>Bacilli</taxon>
        <taxon>Bacillales</taxon>
        <taxon>Paenibacillaceae</taxon>
        <taxon>Paenibacillus</taxon>
    </lineage>
</organism>
<keyword evidence="2" id="KW-0378">Hydrolase</keyword>
<feature type="domain" description="DUF2268" evidence="1">
    <location>
        <begin position="86"/>
        <end position="293"/>
    </location>
</feature>
<dbReference type="PATRIC" id="fig|1705561.3.peg.6116"/>
<keyword evidence="3" id="KW-1185">Reference proteome</keyword>
<sequence length="308" mass="34909">MKITALRSDKIYEEIIQAEPDEKLELYLEHMMSPFMNKWNIQQIPFRSHEPHGFDVIMMNNFMNIAPADITPEINESLAAISSEAFWQKCHEAISTSLSTFTDNGIELSVSEYLYTILLGDKNSPSLMMNEGISGDGGIPGYIIANLIPNRYTLPRMQSVLAHECNHNVRYQYIQWNPQITLGEMVVSEGLAESFATSLYGEELLGPWVAKTDMETLNTVIKPRMKDQLHVTGFDQINPYLYGDELAKLQNFTPVGMPYAAGYACGYHLIQYYLNKTGTPITEATITPASVILAETKDFWNEDTLFHR</sequence>
<dbReference type="GO" id="GO:0006508">
    <property type="term" value="P:proteolysis"/>
    <property type="evidence" value="ECO:0007669"/>
    <property type="project" value="UniProtKB-KW"/>
</dbReference>
<evidence type="ECO:0000259" key="1">
    <source>
        <dbReference type="Pfam" id="PF10026"/>
    </source>
</evidence>
<gene>
    <name evidence="2" type="ORF">AMS66_28970</name>
</gene>
<evidence type="ECO:0000313" key="2">
    <source>
        <dbReference type="EMBL" id="KOY13057.1"/>
    </source>
</evidence>
<proteinExistence type="predicted"/>
<accession>A0A0N0UGN8</accession>
<keyword evidence="2" id="KW-0645">Protease</keyword>
<dbReference type="EMBL" id="LITU01000082">
    <property type="protein sequence ID" value="KOY13057.1"/>
    <property type="molecule type" value="Genomic_DNA"/>
</dbReference>
<dbReference type="AlphaFoldDB" id="A0A0N0UGN8"/>
<dbReference type="InterPro" id="IPR018728">
    <property type="entry name" value="DUF2268"/>
</dbReference>
<dbReference type="RefSeq" id="WP_053784075.1">
    <property type="nucleotide sequence ID" value="NZ_LITU01000082.1"/>
</dbReference>
<dbReference type="GO" id="GO:0008233">
    <property type="term" value="F:peptidase activity"/>
    <property type="evidence" value="ECO:0007669"/>
    <property type="project" value="UniProtKB-KW"/>
</dbReference>
<name>A0A0N0UGN8_9BACL</name>
<evidence type="ECO:0000313" key="3">
    <source>
        <dbReference type="Proteomes" id="UP000037688"/>
    </source>
</evidence>
<dbReference type="Proteomes" id="UP000037688">
    <property type="component" value="Unassembled WGS sequence"/>
</dbReference>
<protein>
    <submittedName>
        <fullName evidence="2">Zn-dependent protease</fullName>
    </submittedName>
</protein>
<dbReference type="OrthoDB" id="148961at2"/>
<reference evidence="2 3" key="1">
    <citation type="submission" date="2015-08" db="EMBL/GenBank/DDBJ databases">
        <title>Draft genome sequence of cellulolytic and xylanolytic Paenibacillus sp. A59, isolated from a decaying forest soil from Patagonia, Argentina.</title>
        <authorList>
            <person name="Ghio S."/>
            <person name="Caceres A.M."/>
            <person name="Talia P."/>
            <person name="Grasso D."/>
            <person name="Campos E."/>
        </authorList>
    </citation>
    <scope>NUCLEOTIDE SEQUENCE [LARGE SCALE GENOMIC DNA]</scope>
    <source>
        <strain evidence="2 3">A59</strain>
    </source>
</reference>